<dbReference type="GO" id="GO:0005886">
    <property type="term" value="C:plasma membrane"/>
    <property type="evidence" value="ECO:0007669"/>
    <property type="project" value="TreeGrafter"/>
</dbReference>
<protein>
    <submittedName>
        <fullName evidence="7">Major facilitator superfamily domain-containing protein</fullName>
    </submittedName>
</protein>
<proteinExistence type="predicted"/>
<comment type="subcellular location">
    <subcellularLocation>
        <location evidence="1">Membrane</location>
        <topology evidence="1">Multi-pass membrane protein</topology>
    </subcellularLocation>
</comment>
<keyword evidence="4 6" id="KW-0472">Membrane</keyword>
<dbReference type="Proteomes" id="UP000253729">
    <property type="component" value="Unassembled WGS sequence"/>
</dbReference>
<dbReference type="GO" id="GO:0022857">
    <property type="term" value="F:transmembrane transporter activity"/>
    <property type="evidence" value="ECO:0007669"/>
    <property type="project" value="InterPro"/>
</dbReference>
<feature type="compositionally biased region" description="Polar residues" evidence="5">
    <location>
        <begin position="1"/>
        <end position="18"/>
    </location>
</feature>
<dbReference type="PANTHER" id="PTHR23502">
    <property type="entry name" value="MAJOR FACILITATOR SUPERFAMILY"/>
    <property type="match status" value="1"/>
</dbReference>
<feature type="transmembrane region" description="Helical" evidence="6">
    <location>
        <begin position="186"/>
        <end position="206"/>
    </location>
</feature>
<sequence>MNTNNATLVQSDPSTGVTTPEPPYSIFDKRQKRLIIIIHPNSLRIAFDIYFPALPTIANDLNVSIELVDLIVTSYLIFQGLAPSLWGLSLWCERSPDSIFVHIRCLSGASIGLAETKSYPTLIVLRCLQSTGSATTIAIGFGVIRDITTRAERGGYMGIFQAGLLVPVAVGPVIGGGIAGSLGSKAIFWFLTMYTGAFLRFLIVLLPETLRSIIGNGGFEAFQTHWLTKKRVDALGNLRILISNHAAPIIIFLAPLWFARDTNHVDFIANGVRSMIGTLVTGKIVDVDYRRVKARYEALLDTEQGGKSNAATREENIPLEKTRLRLVHIAVSLVSTFITGWTAVSTQSLIMTYPIDVFPDRSAAASASLSLARCLFAAGGTSFIMPLINRVWVGVAFTICWRFAAGWRRMERERDAQRAGVKNSKSLFRRKLSLCPSYS</sequence>
<evidence type="ECO:0000256" key="4">
    <source>
        <dbReference type="ARBA" id="ARBA00023136"/>
    </source>
</evidence>
<keyword evidence="3 6" id="KW-1133">Transmembrane helix</keyword>
<dbReference type="Gene3D" id="1.20.1720.10">
    <property type="entry name" value="Multidrug resistance protein D"/>
    <property type="match status" value="1"/>
</dbReference>
<evidence type="ECO:0000256" key="1">
    <source>
        <dbReference type="ARBA" id="ARBA00004141"/>
    </source>
</evidence>
<evidence type="ECO:0000256" key="3">
    <source>
        <dbReference type="ARBA" id="ARBA00022989"/>
    </source>
</evidence>
<dbReference type="STRING" id="1341132.A0A3F3QB25"/>
<dbReference type="RefSeq" id="XP_026628988.1">
    <property type="nucleotide sequence ID" value="XM_026768886.1"/>
</dbReference>
<gene>
    <name evidence="7" type="ORF">BDQ94DRAFT_158124</name>
</gene>
<feature type="transmembrane region" description="Helical" evidence="6">
    <location>
        <begin position="383"/>
        <end position="404"/>
    </location>
</feature>
<reference evidence="7 8" key="1">
    <citation type="submission" date="2018-07" db="EMBL/GenBank/DDBJ databases">
        <title>The genomes of Aspergillus section Nigri reveals drivers in fungal speciation.</title>
        <authorList>
            <consortium name="DOE Joint Genome Institute"/>
            <person name="Vesth T.C."/>
            <person name="Nybo J."/>
            <person name="Theobald S."/>
            <person name="Brandl J."/>
            <person name="Frisvad J.C."/>
            <person name="Nielsen K.F."/>
            <person name="Lyhne E.K."/>
            <person name="Kogle M.E."/>
            <person name="Kuo A."/>
            <person name="Riley R."/>
            <person name="Clum A."/>
            <person name="Nolan M."/>
            <person name="Lipzen A."/>
            <person name="Salamov A."/>
            <person name="Henrissat B."/>
            <person name="Wiebenga A."/>
            <person name="De vries R.P."/>
            <person name="Grigoriev I.V."/>
            <person name="Mortensen U.H."/>
            <person name="Andersen M.R."/>
            <person name="Baker S.E."/>
        </authorList>
    </citation>
    <scope>NUCLEOTIDE SEQUENCE [LARGE SCALE GENOMIC DNA]</scope>
    <source>
        <strain evidence="7 8">CBS 139.54b</strain>
    </source>
</reference>
<dbReference type="EMBL" id="KZ852039">
    <property type="protein sequence ID" value="RDH35966.1"/>
    <property type="molecule type" value="Genomic_DNA"/>
</dbReference>
<dbReference type="InterPro" id="IPR011701">
    <property type="entry name" value="MFS"/>
</dbReference>
<feature type="region of interest" description="Disordered" evidence="5">
    <location>
        <begin position="1"/>
        <end position="22"/>
    </location>
</feature>
<evidence type="ECO:0000256" key="5">
    <source>
        <dbReference type="SAM" id="MobiDB-lite"/>
    </source>
</evidence>
<feature type="transmembrane region" description="Helical" evidence="6">
    <location>
        <begin position="123"/>
        <end position="144"/>
    </location>
</feature>
<dbReference type="PANTHER" id="PTHR23502:SF151">
    <property type="entry name" value="MAJOR FACILITATOR SUPERFAMILY (MFS) PROFILE DOMAIN-CONTAINING PROTEIN"/>
    <property type="match status" value="1"/>
</dbReference>
<evidence type="ECO:0000256" key="2">
    <source>
        <dbReference type="ARBA" id="ARBA00022692"/>
    </source>
</evidence>
<keyword evidence="2 6" id="KW-0812">Transmembrane</keyword>
<evidence type="ECO:0000313" key="7">
    <source>
        <dbReference type="EMBL" id="RDH35966.1"/>
    </source>
</evidence>
<evidence type="ECO:0000313" key="8">
    <source>
        <dbReference type="Proteomes" id="UP000253729"/>
    </source>
</evidence>
<feature type="transmembrane region" description="Helical" evidence="6">
    <location>
        <begin position="156"/>
        <end position="180"/>
    </location>
</feature>
<accession>A0A3F3QB25</accession>
<name>A0A3F3QB25_9EURO</name>
<feature type="transmembrane region" description="Helical" evidence="6">
    <location>
        <begin position="326"/>
        <end position="344"/>
    </location>
</feature>
<dbReference type="SUPFAM" id="SSF103473">
    <property type="entry name" value="MFS general substrate transporter"/>
    <property type="match status" value="1"/>
</dbReference>
<organism evidence="7 8">
    <name type="scientific">Aspergillus welwitschiae</name>
    <dbReference type="NCBI Taxonomy" id="1341132"/>
    <lineage>
        <taxon>Eukaryota</taxon>
        <taxon>Fungi</taxon>
        <taxon>Dikarya</taxon>
        <taxon>Ascomycota</taxon>
        <taxon>Pezizomycotina</taxon>
        <taxon>Eurotiomycetes</taxon>
        <taxon>Eurotiomycetidae</taxon>
        <taxon>Eurotiales</taxon>
        <taxon>Aspergillaceae</taxon>
        <taxon>Aspergillus</taxon>
        <taxon>Aspergillus subgen. Circumdati</taxon>
    </lineage>
</organism>
<dbReference type="AlphaFoldDB" id="A0A3F3QB25"/>
<dbReference type="InterPro" id="IPR036259">
    <property type="entry name" value="MFS_trans_sf"/>
</dbReference>
<dbReference type="GeneID" id="38137242"/>
<evidence type="ECO:0000256" key="6">
    <source>
        <dbReference type="SAM" id="Phobius"/>
    </source>
</evidence>
<keyword evidence="8" id="KW-1185">Reference proteome</keyword>
<dbReference type="Pfam" id="PF07690">
    <property type="entry name" value="MFS_1"/>
    <property type="match status" value="1"/>
</dbReference>